<organism evidence="2 3">
    <name type="scientific">Friedmanniomyces endolithicus</name>
    <dbReference type="NCBI Taxonomy" id="329885"/>
    <lineage>
        <taxon>Eukaryota</taxon>
        <taxon>Fungi</taxon>
        <taxon>Dikarya</taxon>
        <taxon>Ascomycota</taxon>
        <taxon>Pezizomycotina</taxon>
        <taxon>Dothideomycetes</taxon>
        <taxon>Dothideomycetidae</taxon>
        <taxon>Mycosphaerellales</taxon>
        <taxon>Teratosphaeriaceae</taxon>
        <taxon>Friedmanniomyces</taxon>
    </lineage>
</organism>
<comment type="caution">
    <text evidence="2">The sequence shown here is derived from an EMBL/GenBank/DDBJ whole genome shotgun (WGS) entry which is preliminary data.</text>
</comment>
<evidence type="ECO:0000313" key="3">
    <source>
        <dbReference type="Proteomes" id="UP000310066"/>
    </source>
</evidence>
<dbReference type="EMBL" id="NAJP01000118">
    <property type="protein sequence ID" value="TKA28294.1"/>
    <property type="molecule type" value="Genomic_DNA"/>
</dbReference>
<evidence type="ECO:0000256" key="1">
    <source>
        <dbReference type="SAM" id="MobiDB-lite"/>
    </source>
</evidence>
<protein>
    <submittedName>
        <fullName evidence="2">Uncharacterized protein</fullName>
    </submittedName>
</protein>
<accession>A0A4U0U0T0</accession>
<sequence>MQALGARRPPFIRAEIEKATKVREDPLVEEEFNWIDMHRALQGADGLGMLGAIEESQGDGGAGAPPIAGVDVGTAPLADRDDSEASADAGPSSSEIDPWHAAVKEWIDDIPEETSAAEGRYSYESYDPSLNGGLNGYLWRQEALSRQAERLAIERQGRRDLYRRGG</sequence>
<gene>
    <name evidence="2" type="ORF">B0A54_16093</name>
</gene>
<proteinExistence type="predicted"/>
<name>A0A4U0U0T0_9PEZI</name>
<evidence type="ECO:0000313" key="2">
    <source>
        <dbReference type="EMBL" id="TKA28294.1"/>
    </source>
</evidence>
<dbReference type="Proteomes" id="UP000310066">
    <property type="component" value="Unassembled WGS sequence"/>
</dbReference>
<feature type="compositionally biased region" description="Low complexity" evidence="1">
    <location>
        <begin position="64"/>
        <end position="73"/>
    </location>
</feature>
<dbReference type="OrthoDB" id="3865913at2759"/>
<reference evidence="2 3" key="1">
    <citation type="submission" date="2017-03" db="EMBL/GenBank/DDBJ databases">
        <title>Genomes of endolithic fungi from Antarctica.</title>
        <authorList>
            <person name="Coleine C."/>
            <person name="Masonjones S."/>
            <person name="Stajich J.E."/>
        </authorList>
    </citation>
    <scope>NUCLEOTIDE SEQUENCE [LARGE SCALE GENOMIC DNA]</scope>
    <source>
        <strain evidence="2 3">CCFEE 5311</strain>
    </source>
</reference>
<dbReference type="AlphaFoldDB" id="A0A4U0U0T0"/>
<feature type="region of interest" description="Disordered" evidence="1">
    <location>
        <begin position="56"/>
        <end position="111"/>
    </location>
</feature>